<dbReference type="RefSeq" id="WP_011844413.1">
    <property type="nucleotide sequence ID" value="NZ_CP109831.1"/>
</dbReference>
<feature type="transmembrane region" description="Helical" evidence="6">
    <location>
        <begin position="212"/>
        <end position="228"/>
    </location>
</feature>
<protein>
    <submittedName>
        <fullName evidence="7">DUF92 domain-containing protein</fullName>
    </submittedName>
</protein>
<dbReference type="GO" id="GO:0016020">
    <property type="term" value="C:membrane"/>
    <property type="evidence" value="ECO:0007669"/>
    <property type="project" value="UniProtKB-SubCell"/>
</dbReference>
<dbReference type="GeneID" id="76729643"/>
<keyword evidence="5 6" id="KW-0472">Membrane</keyword>
<organism evidence="7 8">
    <name type="scientific">Methanoculleus submarinus</name>
    <dbReference type="NCBI Taxonomy" id="204050"/>
    <lineage>
        <taxon>Archaea</taxon>
        <taxon>Methanobacteriati</taxon>
        <taxon>Methanobacteriota</taxon>
        <taxon>Stenosarchaea group</taxon>
        <taxon>Methanomicrobia</taxon>
        <taxon>Methanomicrobiales</taxon>
        <taxon>Methanomicrobiaceae</taxon>
        <taxon>Methanoculleus</taxon>
    </lineage>
</organism>
<feature type="transmembrane region" description="Helical" evidence="6">
    <location>
        <begin position="165"/>
        <end position="183"/>
    </location>
</feature>
<reference evidence="7" key="1">
    <citation type="submission" date="2022-10" db="EMBL/GenBank/DDBJ databases">
        <title>Complete genome of Methanoculleus submarinus DSM 15122.</title>
        <authorList>
            <person name="Chen S.-C."/>
            <person name="Lai S.-J."/>
            <person name="You Y.-T."/>
        </authorList>
    </citation>
    <scope>NUCLEOTIDE SEQUENCE</scope>
    <source>
        <strain evidence="7">DSM 15122</strain>
    </source>
</reference>
<feature type="transmembrane region" description="Helical" evidence="6">
    <location>
        <begin position="190"/>
        <end position="206"/>
    </location>
</feature>
<dbReference type="AlphaFoldDB" id="A0AAX3E9V5"/>
<gene>
    <name evidence="7" type="ORF">OH143_02085</name>
</gene>
<feature type="transmembrane region" description="Helical" evidence="6">
    <location>
        <begin position="345"/>
        <end position="368"/>
    </location>
</feature>
<accession>A0AAX3E9V5</accession>
<evidence type="ECO:0000256" key="6">
    <source>
        <dbReference type="SAM" id="Phobius"/>
    </source>
</evidence>
<feature type="transmembrane region" description="Helical" evidence="6">
    <location>
        <begin position="380"/>
        <end position="398"/>
    </location>
</feature>
<sequence>MTKPPGLVLASVLTLVFIGLAPLLQPAWLLTLFLVPFSLVLFLIKETRYVSLSIVALAVIYGLGWLSTFVFTCTLGIVVIGEVVFRLTGARHAAYLHHLVAAIAVSVAVMVYLQYAAPFVAVMGVVVAVLLRAALRGRDDALMIEALGVAMTMFLFEELNFEVDLTLLVAAAVIAFGFGYTSYRVRVADVSGLFSGAMIGIILIVFADVRWFLIMLTFFIIGAGATRYRYGDKEQLGVAQEHGGVRGYFNVFANGLVATAAAILYGLTGQPAFAALFMGSVASAAADTAASEIGVTGKVPYLITTLKPVPRGTNGGVTLRGEAAAVIASVLVAVVAWAMGVADPWMAAVTIAAGFIGTNVDSLVGATLENSGRIGNSGTNLVATFSGGVSGMLIYMLLG</sequence>
<feature type="transmembrane region" description="Helical" evidence="6">
    <location>
        <begin position="248"/>
        <end position="267"/>
    </location>
</feature>
<evidence type="ECO:0000313" key="7">
    <source>
        <dbReference type="EMBL" id="UYU18907.1"/>
    </source>
</evidence>
<evidence type="ECO:0000256" key="3">
    <source>
        <dbReference type="ARBA" id="ARBA00022692"/>
    </source>
</evidence>
<feature type="transmembrane region" description="Helical" evidence="6">
    <location>
        <begin position="93"/>
        <end position="113"/>
    </location>
</feature>
<keyword evidence="8" id="KW-1185">Reference proteome</keyword>
<feature type="transmembrane region" description="Helical" evidence="6">
    <location>
        <begin position="317"/>
        <end position="339"/>
    </location>
</feature>
<keyword evidence="4 6" id="KW-1133">Transmembrane helix</keyword>
<evidence type="ECO:0000256" key="2">
    <source>
        <dbReference type="ARBA" id="ARBA00009012"/>
    </source>
</evidence>
<dbReference type="InterPro" id="IPR002794">
    <property type="entry name" value="DUF92_TMEM19"/>
</dbReference>
<feature type="transmembrane region" description="Helical" evidence="6">
    <location>
        <begin position="273"/>
        <end position="296"/>
    </location>
</feature>
<evidence type="ECO:0000313" key="8">
    <source>
        <dbReference type="Proteomes" id="UP001156196"/>
    </source>
</evidence>
<comment type="similarity">
    <text evidence="2">Belongs to the TMEM19 family.</text>
</comment>
<comment type="subcellular location">
    <subcellularLocation>
        <location evidence="1">Membrane</location>
        <topology evidence="1">Multi-pass membrane protein</topology>
    </subcellularLocation>
</comment>
<dbReference type="PANTHER" id="PTHR13353">
    <property type="entry name" value="TRANSMEMBRANE PROTEIN 19"/>
    <property type="match status" value="1"/>
</dbReference>
<evidence type="ECO:0000256" key="4">
    <source>
        <dbReference type="ARBA" id="ARBA00022989"/>
    </source>
</evidence>
<feature type="transmembrane region" description="Helical" evidence="6">
    <location>
        <begin position="119"/>
        <end position="135"/>
    </location>
</feature>
<dbReference type="GeneID" id="4847756"/>
<dbReference type="KEGG" id="msum:OH143_02085"/>
<evidence type="ECO:0000256" key="5">
    <source>
        <dbReference type="ARBA" id="ARBA00023136"/>
    </source>
</evidence>
<dbReference type="Proteomes" id="UP001156196">
    <property type="component" value="Chromosome"/>
</dbReference>
<proteinExistence type="inferred from homology"/>
<dbReference type="EMBL" id="CP109831">
    <property type="protein sequence ID" value="UYU18907.1"/>
    <property type="molecule type" value="Genomic_DNA"/>
</dbReference>
<evidence type="ECO:0000256" key="1">
    <source>
        <dbReference type="ARBA" id="ARBA00004141"/>
    </source>
</evidence>
<feature type="transmembrane region" description="Helical" evidence="6">
    <location>
        <begin position="50"/>
        <end position="81"/>
    </location>
</feature>
<keyword evidence="3 6" id="KW-0812">Transmembrane</keyword>
<dbReference type="PANTHER" id="PTHR13353:SF5">
    <property type="entry name" value="TRANSMEMBRANE PROTEIN 19"/>
    <property type="match status" value="1"/>
</dbReference>
<dbReference type="Pfam" id="PF01940">
    <property type="entry name" value="DUF92"/>
    <property type="match status" value="1"/>
</dbReference>
<name>A0AAX3E9V5_9EURY</name>